<proteinExistence type="predicted"/>
<dbReference type="PANTHER" id="PTHR31890:SF9">
    <property type="entry name" value="PLANT INVERTASE_PECTIN METHYLESTERASE INHIBITOR SUPERFAMILY PROTEIN"/>
    <property type="match status" value="1"/>
</dbReference>
<feature type="signal peptide" evidence="1">
    <location>
        <begin position="1"/>
        <end position="19"/>
    </location>
</feature>
<keyword evidence="3" id="KW-1185">Reference proteome</keyword>
<accession>A0A8J5ZP27</accession>
<feature type="chain" id="PRO_5035159921" description="Pectinesterase inhibitor domain-containing protein" evidence="1">
    <location>
        <begin position="20"/>
        <end position="390"/>
    </location>
</feature>
<dbReference type="InterPro" id="IPR035513">
    <property type="entry name" value="Invertase/methylesterase_inhib"/>
</dbReference>
<comment type="caution">
    <text evidence="2">The sequence shown here is derived from an EMBL/GenBank/DDBJ whole genome shotgun (WGS) entry which is preliminary data.</text>
</comment>
<dbReference type="OrthoDB" id="982528at2759"/>
<reference evidence="2 3" key="1">
    <citation type="journal article" date="2021" name="bioRxiv">
        <title>The Gossypium anomalum genome as a resource for cotton improvement and evolutionary analysis of hybrid incompatibility.</title>
        <authorList>
            <person name="Grover C.E."/>
            <person name="Yuan D."/>
            <person name="Arick M.A."/>
            <person name="Miller E.R."/>
            <person name="Hu G."/>
            <person name="Peterson D.G."/>
            <person name="Wendel J.F."/>
            <person name="Udall J.A."/>
        </authorList>
    </citation>
    <scope>NUCLEOTIDE SEQUENCE [LARGE SCALE GENOMIC DNA]</scope>
    <source>
        <strain evidence="2">JFW-Udall</strain>
        <tissue evidence="2">Leaf</tissue>
    </source>
</reference>
<organism evidence="2 3">
    <name type="scientific">Gossypium anomalum</name>
    <dbReference type="NCBI Taxonomy" id="47600"/>
    <lineage>
        <taxon>Eukaryota</taxon>
        <taxon>Viridiplantae</taxon>
        <taxon>Streptophyta</taxon>
        <taxon>Embryophyta</taxon>
        <taxon>Tracheophyta</taxon>
        <taxon>Spermatophyta</taxon>
        <taxon>Magnoliopsida</taxon>
        <taxon>eudicotyledons</taxon>
        <taxon>Gunneridae</taxon>
        <taxon>Pentapetalae</taxon>
        <taxon>rosids</taxon>
        <taxon>malvids</taxon>
        <taxon>Malvales</taxon>
        <taxon>Malvaceae</taxon>
        <taxon>Malvoideae</taxon>
        <taxon>Gossypium</taxon>
    </lineage>
</organism>
<evidence type="ECO:0000313" key="3">
    <source>
        <dbReference type="Proteomes" id="UP000701853"/>
    </source>
</evidence>
<gene>
    <name evidence="2" type="ORF">CXB51_002790</name>
</gene>
<dbReference type="EMBL" id="JAHUZN010000002">
    <property type="protein sequence ID" value="KAG8500755.1"/>
    <property type="molecule type" value="Genomic_DNA"/>
</dbReference>
<keyword evidence="1" id="KW-0732">Signal</keyword>
<evidence type="ECO:0000256" key="1">
    <source>
        <dbReference type="SAM" id="SignalP"/>
    </source>
</evidence>
<dbReference type="SUPFAM" id="SSF101148">
    <property type="entry name" value="Plant invertase/pectin methylesterase inhibitor"/>
    <property type="match status" value="2"/>
</dbReference>
<evidence type="ECO:0008006" key="4">
    <source>
        <dbReference type="Google" id="ProtNLM"/>
    </source>
</evidence>
<dbReference type="Gene3D" id="1.20.140.40">
    <property type="entry name" value="Invertase/pectin methylesterase inhibitor family protein"/>
    <property type="match status" value="2"/>
</dbReference>
<evidence type="ECO:0000313" key="2">
    <source>
        <dbReference type="EMBL" id="KAG8500755.1"/>
    </source>
</evidence>
<dbReference type="PANTHER" id="PTHR31890">
    <property type="entry name" value="PLANT INVERTASE/PECTIN METHYLESTERASE INHIBITOR SUPERFAMILY PROTEIN"/>
    <property type="match status" value="1"/>
</dbReference>
<name>A0A8J5ZP27_9ROSI</name>
<dbReference type="Proteomes" id="UP000701853">
    <property type="component" value="Chromosome 2"/>
</dbReference>
<dbReference type="AlphaFoldDB" id="A0A8J5ZP27"/>
<sequence>MLCFINFLVLFSISSLSTSAVLQKTNVPLLKVKITLPVALSKLVGNFCNDESIGNRSLCLEALSTPAAVLAKDSTQLGILIMKLGAANAKATLNLYNEMIKKPSSPQLLKALNCCVAGYKYASLSFEMESSELVEDPQTTNYDVTVTDPKITNCEKELLDTEVQAYRLLAGNRFMHYYIAMGCQITSILQLEKPNDGIKINQFQIIMALPNQICLVSAIFIVIYSLSSFSTCAVLPNANVPLPKVKIPLLTAQSKLVGNFCNDESIGNRSFCLEALSTPEAIVAKDSTQLGILIMKLGAANAKATLNLYNEMIKKPSSPQLLKALNCCVEAYKYASLSFETVSSKLVEDLQTSNYDITIIDLEITNCEKELLDAKVQAPQLLAGNQFMHM</sequence>
<protein>
    <recommendedName>
        <fullName evidence="4">Pectinesterase inhibitor domain-containing protein</fullName>
    </recommendedName>
</protein>